<keyword evidence="7" id="KW-1185">Reference proteome</keyword>
<dbReference type="Pfam" id="PF00808">
    <property type="entry name" value="CBFD_NFYB_HMF"/>
    <property type="match status" value="1"/>
</dbReference>
<dbReference type="InterPro" id="IPR027113">
    <property type="entry name" value="Transc_fact_NFYB/HAP3"/>
</dbReference>
<name>A0AAV6U4A9_9ARAC</name>
<dbReference type="GO" id="GO:0046982">
    <property type="term" value="F:protein heterodimerization activity"/>
    <property type="evidence" value="ECO:0007669"/>
    <property type="project" value="InterPro"/>
</dbReference>
<comment type="caution">
    <text evidence="6">The sequence shown here is derived from an EMBL/GenBank/DDBJ whole genome shotgun (WGS) entry which is preliminary data.</text>
</comment>
<dbReference type="AlphaFoldDB" id="A0AAV6U4A9"/>
<reference evidence="6 7" key="1">
    <citation type="journal article" date="2022" name="Nat. Ecol. Evol.">
        <title>A masculinizing supergene underlies an exaggerated male reproductive morph in a spider.</title>
        <authorList>
            <person name="Hendrickx F."/>
            <person name="De Corte Z."/>
            <person name="Sonet G."/>
            <person name="Van Belleghem S.M."/>
            <person name="Kostlbacher S."/>
            <person name="Vangestel C."/>
        </authorList>
    </citation>
    <scope>NUCLEOTIDE SEQUENCE [LARGE SCALE GENOMIC DNA]</scope>
    <source>
        <strain evidence="6">W744_W776</strain>
    </source>
</reference>
<dbReference type="GO" id="GO:0016602">
    <property type="term" value="C:CCAAT-binding factor complex"/>
    <property type="evidence" value="ECO:0007669"/>
    <property type="project" value="InterPro"/>
</dbReference>
<evidence type="ECO:0000259" key="5">
    <source>
        <dbReference type="Pfam" id="PF00808"/>
    </source>
</evidence>
<evidence type="ECO:0000256" key="1">
    <source>
        <dbReference type="ARBA" id="ARBA00009053"/>
    </source>
</evidence>
<evidence type="ECO:0000256" key="4">
    <source>
        <dbReference type="ARBA" id="ARBA00023163"/>
    </source>
</evidence>
<comment type="similarity">
    <text evidence="1">Belongs to the NFYB/HAP3 subunit family.</text>
</comment>
<dbReference type="GO" id="GO:0000978">
    <property type="term" value="F:RNA polymerase II cis-regulatory region sequence-specific DNA binding"/>
    <property type="evidence" value="ECO:0007669"/>
    <property type="project" value="TreeGrafter"/>
</dbReference>
<evidence type="ECO:0000313" key="6">
    <source>
        <dbReference type="EMBL" id="KAG8178449.1"/>
    </source>
</evidence>
<feature type="domain" description="Transcription factor CBF/NF-Y/archaeal histone" evidence="5">
    <location>
        <begin position="61"/>
        <end position="108"/>
    </location>
</feature>
<dbReference type="SUPFAM" id="SSF47113">
    <property type="entry name" value="Histone-fold"/>
    <property type="match status" value="1"/>
</dbReference>
<evidence type="ECO:0000313" key="7">
    <source>
        <dbReference type="Proteomes" id="UP000827092"/>
    </source>
</evidence>
<evidence type="ECO:0000256" key="3">
    <source>
        <dbReference type="ARBA" id="ARBA00023125"/>
    </source>
</evidence>
<dbReference type="GO" id="GO:0001228">
    <property type="term" value="F:DNA-binding transcription activator activity, RNA polymerase II-specific"/>
    <property type="evidence" value="ECO:0007669"/>
    <property type="project" value="InterPro"/>
</dbReference>
<dbReference type="InterPro" id="IPR009072">
    <property type="entry name" value="Histone-fold"/>
</dbReference>
<dbReference type="EMBL" id="JAFNEN010000695">
    <property type="protein sequence ID" value="KAG8178449.1"/>
    <property type="molecule type" value="Genomic_DNA"/>
</dbReference>
<evidence type="ECO:0000256" key="2">
    <source>
        <dbReference type="ARBA" id="ARBA00023015"/>
    </source>
</evidence>
<accession>A0AAV6U4A9</accession>
<dbReference type="Gene3D" id="1.10.20.10">
    <property type="entry name" value="Histone, subunit A"/>
    <property type="match status" value="1"/>
</dbReference>
<gene>
    <name evidence="6" type="ORF">JTE90_026550</name>
</gene>
<protein>
    <recommendedName>
        <fullName evidence="5">Transcription factor CBF/NF-Y/archaeal histone domain-containing protein</fullName>
    </recommendedName>
</protein>
<sequence length="114" mass="12532">MDNGDGAGLGESFLAGGQYIVQTEEGDEALGISGDSMDAGDKDGEPLREQIWPELPFNDRFLPIANVARIMKNAIPKTGKVSRNLIAKDAKECVQECVSEFVSFITSEYPFYYF</sequence>
<keyword evidence="4" id="KW-0804">Transcription</keyword>
<keyword evidence="2" id="KW-0805">Transcription regulation</keyword>
<keyword evidence="3" id="KW-0238">DNA-binding</keyword>
<organism evidence="6 7">
    <name type="scientific">Oedothorax gibbosus</name>
    <dbReference type="NCBI Taxonomy" id="931172"/>
    <lineage>
        <taxon>Eukaryota</taxon>
        <taxon>Metazoa</taxon>
        <taxon>Ecdysozoa</taxon>
        <taxon>Arthropoda</taxon>
        <taxon>Chelicerata</taxon>
        <taxon>Arachnida</taxon>
        <taxon>Araneae</taxon>
        <taxon>Araneomorphae</taxon>
        <taxon>Entelegynae</taxon>
        <taxon>Araneoidea</taxon>
        <taxon>Linyphiidae</taxon>
        <taxon>Erigoninae</taxon>
        <taxon>Oedothorax</taxon>
    </lineage>
</organism>
<dbReference type="Proteomes" id="UP000827092">
    <property type="component" value="Unassembled WGS sequence"/>
</dbReference>
<dbReference type="InterPro" id="IPR003958">
    <property type="entry name" value="CBFA_NFYB_domain"/>
</dbReference>
<dbReference type="PANTHER" id="PTHR11064">
    <property type="entry name" value="CCAAT-BINDING TRANSCRIPTION FACTOR-RELATED"/>
    <property type="match status" value="1"/>
</dbReference>
<dbReference type="PANTHER" id="PTHR11064:SF9">
    <property type="entry name" value="NUCLEAR TRANSCRIPTION FACTOR Y SUBUNIT BETA"/>
    <property type="match status" value="1"/>
</dbReference>
<proteinExistence type="inferred from homology"/>